<proteinExistence type="predicted"/>
<dbReference type="KEGG" id="samy:DB32_007174"/>
<accession>A0A0F6W897</accession>
<name>A0A0F6W897_9BACT</name>
<evidence type="ECO:0000313" key="2">
    <source>
        <dbReference type="Proteomes" id="UP000034883"/>
    </source>
</evidence>
<keyword evidence="2" id="KW-1185">Reference proteome</keyword>
<reference evidence="1 2" key="1">
    <citation type="submission" date="2015-03" db="EMBL/GenBank/DDBJ databases">
        <title>Genome assembly of Sandaracinus amylolyticus DSM 53668.</title>
        <authorList>
            <person name="Sharma G."/>
            <person name="Subramanian S."/>
        </authorList>
    </citation>
    <scope>NUCLEOTIDE SEQUENCE [LARGE SCALE GENOMIC DNA]</scope>
    <source>
        <strain evidence="1 2">DSM 53668</strain>
    </source>
</reference>
<protein>
    <submittedName>
        <fullName evidence="1">Uncharacterized protein</fullName>
    </submittedName>
</protein>
<organism evidence="1 2">
    <name type="scientific">Sandaracinus amylolyticus</name>
    <dbReference type="NCBI Taxonomy" id="927083"/>
    <lineage>
        <taxon>Bacteria</taxon>
        <taxon>Pseudomonadati</taxon>
        <taxon>Myxococcota</taxon>
        <taxon>Polyangia</taxon>
        <taxon>Polyangiales</taxon>
        <taxon>Sandaracinaceae</taxon>
        <taxon>Sandaracinus</taxon>
    </lineage>
</organism>
<dbReference type="AlphaFoldDB" id="A0A0F6W897"/>
<evidence type="ECO:0000313" key="1">
    <source>
        <dbReference type="EMBL" id="AKF10025.1"/>
    </source>
</evidence>
<gene>
    <name evidence="1" type="ORF">DB32_007174</name>
</gene>
<sequence>MEVAYPFRNLRANTFGERVEMANTPRDAELVAMIRTEARRAYEETRRRLLSMRSHRALVLRFAQWVQLYGRNELYDLAKNTPGKVEDVLTQQLARFLFERGLNPLTKANVGPSQPDLLDPTTRWSFYVEAKQYNEAGRSVVKKAVRQIADTLLPLRALPNGIREAFLVVFRVGGPRLVLPPEVPVDGVRIWPVLVDIAPSSEANSHQKHTPIVVSLEELLAHDEQ</sequence>
<dbReference type="EMBL" id="CP011125">
    <property type="protein sequence ID" value="AKF10025.1"/>
    <property type="molecule type" value="Genomic_DNA"/>
</dbReference>
<dbReference type="Proteomes" id="UP000034883">
    <property type="component" value="Chromosome"/>
</dbReference>